<evidence type="ECO:0000259" key="8">
    <source>
        <dbReference type="PROSITE" id="PS50156"/>
    </source>
</evidence>
<feature type="transmembrane region" description="Helical" evidence="7">
    <location>
        <begin position="356"/>
        <end position="379"/>
    </location>
</feature>
<feature type="transmembrane region" description="Helical" evidence="7">
    <location>
        <begin position="667"/>
        <end position="688"/>
    </location>
</feature>
<evidence type="ECO:0000313" key="12">
    <source>
        <dbReference type="Proteomes" id="UP000003515"/>
    </source>
</evidence>
<dbReference type="AlphaFoldDB" id="C9QK32"/>
<dbReference type="RefSeq" id="WP_004413581.1">
    <property type="nucleotide sequence ID" value="NZ_ACZV01000005.1"/>
</dbReference>
<keyword evidence="4 7" id="KW-1133">Transmembrane helix</keyword>
<dbReference type="PANTHER" id="PTHR33406:SF12">
    <property type="entry name" value="BLR2997 PROTEIN"/>
    <property type="match status" value="1"/>
</dbReference>
<feature type="transmembrane region" description="Helical" evidence="7">
    <location>
        <begin position="639"/>
        <end position="661"/>
    </location>
</feature>
<feature type="transmembrane region" description="Helical" evidence="7">
    <location>
        <begin position="715"/>
        <end position="735"/>
    </location>
</feature>
<dbReference type="GO" id="GO:0005886">
    <property type="term" value="C:plasma membrane"/>
    <property type="evidence" value="ECO:0007669"/>
    <property type="project" value="UniProtKB-SubCell"/>
</dbReference>
<evidence type="ECO:0000313" key="9">
    <source>
        <dbReference type="EMBL" id="EEX92027.1"/>
    </source>
</evidence>
<dbReference type="Gene3D" id="1.20.1640.10">
    <property type="entry name" value="Multidrug efflux transporter AcrB transmembrane domain"/>
    <property type="match status" value="2"/>
</dbReference>
<proteinExistence type="predicted"/>
<sequence length="795" mass="87657">MNTKQATPKQPPNWLMMPTRFSWWVLLITISIVIAATIGGKNLYFRGDYNIFFDGENKQLRAFDEIQTTFAKSDNLAIVIAPKSGNVFEPETLSLIQRLTQDAWQVPYSSRVDSLANYQHTEATEDDLIVEDLLLEEYRLTPERIAKVKQIALSEPVIKHSMISEKGDVSVVNITMQLPEVDATAEVLEVVAAVNQMIAKYQAEYPDVEFHKAGIIAMNHAFMVAAQDDSSTLVPTMLLVILLFLTLMLRSVLSVVATLVVIIGSVAATMGLSGWAGMFLSTATVNIPTLVMTLAVADCVHVIATMRQNMKLGHSKRYAIDQSVSVNFMPIVITSITTAIGFLMMNMSDSPVLRDFGNLAALGVMIACLLSLSMLPAMLKVLPIKVKAVDAHNPEPSDVMDKLGDWVVRNRRVLLPVSAVVIAVSASLLPLNKINDESVKYFDSRSEFRRAADFMEQRISGMSNINIVVKSNESQGIADPTYLQTIGDFSTWLRQQPETDHVATLSDVYKRLNKNMHGDENSYYTLPLDRELAAQYLLLYEMSLPYGLDLNNQINVDKSSIKMVATVANLGSVEMVDLENRIYAWFNQHAPQYEVVASSPTLMFAHIGETNMASMLATLPITLILISALMIFSLRSLRLGIISVVPNMAPAIIGFGLWALFSGEINLGLSVVVTLTLGIVVDDSVHFLSKYQRARKQGQNAEEAVRYAFHTVGRALWITTVVLVAGFSVLAMSSFRLNADMGQLSAIVIFIALVVDFVFLPALLMKFDTASYTQDEPQTANATNNPATTTPATTQ</sequence>
<feature type="region of interest" description="Disordered" evidence="6">
    <location>
        <begin position="775"/>
        <end position="795"/>
    </location>
</feature>
<comment type="subcellular location">
    <subcellularLocation>
        <location evidence="1">Cell membrane</location>
        <topology evidence="1">Multi-pass membrane protein</topology>
    </subcellularLocation>
</comment>
<keyword evidence="12" id="KW-1185">Reference proteome</keyword>
<evidence type="ECO:0000256" key="5">
    <source>
        <dbReference type="ARBA" id="ARBA00023136"/>
    </source>
</evidence>
<evidence type="ECO:0000256" key="6">
    <source>
        <dbReference type="SAM" id="MobiDB-lite"/>
    </source>
</evidence>
<dbReference type="InterPro" id="IPR050545">
    <property type="entry name" value="Mycobact_MmpL"/>
</dbReference>
<feature type="transmembrane region" description="Helical" evidence="7">
    <location>
        <begin position="256"/>
        <end position="279"/>
    </location>
</feature>
<evidence type="ECO:0000256" key="2">
    <source>
        <dbReference type="ARBA" id="ARBA00022475"/>
    </source>
</evidence>
<dbReference type="GO" id="GO:0022857">
    <property type="term" value="F:transmembrane transporter activity"/>
    <property type="evidence" value="ECO:0007669"/>
    <property type="project" value="InterPro"/>
</dbReference>
<evidence type="ECO:0000313" key="10">
    <source>
        <dbReference type="EMBL" id="EGU48820.1"/>
    </source>
</evidence>
<dbReference type="InterPro" id="IPR000731">
    <property type="entry name" value="SSD"/>
</dbReference>
<dbReference type="eggNOG" id="COG1033">
    <property type="taxonomic scope" value="Bacteria"/>
</dbReference>
<dbReference type="STRING" id="675816.VIA_002671"/>
<organism evidence="10 11">
    <name type="scientific">Vibrio orientalis CIP 102891 = ATCC 33934</name>
    <dbReference type="NCBI Taxonomy" id="675816"/>
    <lineage>
        <taxon>Bacteria</taxon>
        <taxon>Pseudomonadati</taxon>
        <taxon>Pseudomonadota</taxon>
        <taxon>Gammaproteobacteria</taxon>
        <taxon>Vibrionales</taxon>
        <taxon>Vibrionaceae</taxon>
        <taxon>Vibrio</taxon>
        <taxon>Vibrio oreintalis group</taxon>
    </lineage>
</organism>
<dbReference type="EMBL" id="AFWH01000036">
    <property type="protein sequence ID" value="EGU48820.1"/>
    <property type="molecule type" value="Genomic_DNA"/>
</dbReference>
<feature type="domain" description="SSD" evidence="8">
    <location>
        <begin position="256"/>
        <end position="381"/>
    </location>
</feature>
<evidence type="ECO:0000313" key="11">
    <source>
        <dbReference type="Proteomes" id="UP000002817"/>
    </source>
</evidence>
<dbReference type="PATRIC" id="fig|675816.5.peg.2814"/>
<reference evidence="10 11" key="3">
    <citation type="journal article" date="2012" name="Int. J. Syst. Evol. Microbiol.">
        <title>Vibrio caribbeanicus sp. nov., isolated from the marine sponge Scleritoderma cyanea.</title>
        <authorList>
            <person name="Hoffmann M."/>
            <person name="Monday S.R."/>
            <person name="Allard M.W."/>
            <person name="Strain E.A."/>
            <person name="Whittaker P."/>
            <person name="Naum M."/>
            <person name="McCarthy P.J."/>
            <person name="Lopez J.V."/>
            <person name="Fischer M."/>
            <person name="Brown E.W."/>
        </authorList>
    </citation>
    <scope>NUCLEOTIDE SEQUENCE [LARGE SCALE GENOMIC DNA]</scope>
    <source>
        <strain evidence="10">CIP 102891</strain>
        <strain evidence="11">CIP 102891 / ATCC 33934</strain>
    </source>
</reference>
<keyword evidence="5 7" id="KW-0472">Membrane</keyword>
<dbReference type="PRINTS" id="PR00702">
    <property type="entry name" value="ACRIFLAVINRP"/>
</dbReference>
<feature type="transmembrane region" description="Helical" evidence="7">
    <location>
        <begin position="232"/>
        <end position="249"/>
    </location>
</feature>
<dbReference type="InterPro" id="IPR004869">
    <property type="entry name" value="MMPL_dom"/>
</dbReference>
<evidence type="ECO:0000256" key="7">
    <source>
        <dbReference type="SAM" id="Phobius"/>
    </source>
</evidence>
<dbReference type="Proteomes" id="UP000003515">
    <property type="component" value="Unassembled WGS sequence"/>
</dbReference>
<feature type="transmembrane region" description="Helical" evidence="7">
    <location>
        <begin position="324"/>
        <end position="344"/>
    </location>
</feature>
<dbReference type="InterPro" id="IPR001036">
    <property type="entry name" value="Acrflvin-R"/>
</dbReference>
<dbReference type="Proteomes" id="UP000002817">
    <property type="component" value="Unassembled WGS sequence"/>
</dbReference>
<accession>C9QK32</accession>
<dbReference type="PANTHER" id="PTHR33406">
    <property type="entry name" value="MEMBRANE PROTEIN MJ1562-RELATED"/>
    <property type="match status" value="1"/>
</dbReference>
<evidence type="ECO:0000256" key="3">
    <source>
        <dbReference type="ARBA" id="ARBA00022692"/>
    </source>
</evidence>
<protein>
    <submittedName>
        <fullName evidence="9">Predicted exporter of the RND superfamily</fullName>
    </submittedName>
    <submittedName>
        <fullName evidence="10">Putative integral membrane protein</fullName>
    </submittedName>
</protein>
<feature type="domain" description="SSD" evidence="8">
    <location>
        <begin position="639"/>
        <end position="766"/>
    </location>
</feature>
<dbReference type="EMBL" id="ACZV01000005">
    <property type="protein sequence ID" value="EEX92027.1"/>
    <property type="molecule type" value="Genomic_DNA"/>
</dbReference>
<dbReference type="Pfam" id="PF03176">
    <property type="entry name" value="MMPL"/>
    <property type="match status" value="2"/>
</dbReference>
<evidence type="ECO:0000256" key="1">
    <source>
        <dbReference type="ARBA" id="ARBA00004651"/>
    </source>
</evidence>
<feature type="transmembrane region" description="Helical" evidence="7">
    <location>
        <begin position="612"/>
        <end position="632"/>
    </location>
</feature>
<feature type="transmembrane region" description="Helical" evidence="7">
    <location>
        <begin position="285"/>
        <end position="304"/>
    </location>
</feature>
<keyword evidence="3 7" id="KW-0812">Transmembrane</keyword>
<keyword evidence="2" id="KW-1003">Cell membrane</keyword>
<gene>
    <name evidence="9" type="ORF">VIA_002671</name>
    <name evidence="10" type="ORF">VIOR3934_01535</name>
</gene>
<name>C9QK32_VIBOR</name>
<comment type="caution">
    <text evidence="10">The sequence shown here is derived from an EMBL/GenBank/DDBJ whole genome shotgun (WGS) entry which is preliminary data.</text>
</comment>
<reference evidence="9 12" key="1">
    <citation type="submission" date="2009-10" db="EMBL/GenBank/DDBJ databases">
        <authorList>
            <consortium name="Los Alamos National Laboratory (LANL)"/>
            <consortium name="National Microbial Pathogen Data Resource (NMPDR)"/>
            <person name="Munk A.C."/>
            <person name="Chertkov O."/>
            <person name="Tapia R."/>
            <person name="Green L."/>
            <person name="Rogers Y."/>
            <person name="Detter J.C."/>
            <person name="Bruce D."/>
            <person name="Brettin T.S."/>
            <person name="Colwell R.R."/>
            <person name="Huq A."/>
            <person name="Grim C.J."/>
            <person name="Hasan N.A."/>
            <person name="Bartels D."/>
            <person name="Vonstein V."/>
        </authorList>
    </citation>
    <scope>NUCLEOTIDE SEQUENCE [LARGE SCALE GENOMIC DNA]</scope>
    <source>
        <strain evidence="9 12">CIP 102891</strain>
    </source>
</reference>
<reference evidence="10" key="2">
    <citation type="submission" date="2011-08" db="EMBL/GenBank/DDBJ databases">
        <authorList>
            <person name="Hoffman M."/>
            <person name="Strain E.A."/>
            <person name="Brown E."/>
            <person name="Allard M.W."/>
        </authorList>
    </citation>
    <scope>NUCLEOTIDE SEQUENCE</scope>
    <source>
        <strain evidence="10">CIP 102891</strain>
    </source>
</reference>
<feature type="transmembrane region" description="Helical" evidence="7">
    <location>
        <begin position="413"/>
        <end position="431"/>
    </location>
</feature>
<feature type="transmembrane region" description="Helical" evidence="7">
    <location>
        <begin position="741"/>
        <end position="764"/>
    </location>
</feature>
<dbReference type="OrthoDB" id="9803781at2"/>
<dbReference type="PROSITE" id="PS50156">
    <property type="entry name" value="SSD"/>
    <property type="match status" value="2"/>
</dbReference>
<dbReference type="SUPFAM" id="SSF82866">
    <property type="entry name" value="Multidrug efflux transporter AcrB transmembrane domain"/>
    <property type="match status" value="2"/>
</dbReference>
<evidence type="ECO:0000256" key="4">
    <source>
        <dbReference type="ARBA" id="ARBA00022989"/>
    </source>
</evidence>
<feature type="transmembrane region" description="Helical" evidence="7">
    <location>
        <begin position="21"/>
        <end position="40"/>
    </location>
</feature>
<feature type="compositionally biased region" description="Low complexity" evidence="6">
    <location>
        <begin position="777"/>
        <end position="795"/>
    </location>
</feature>